<dbReference type="AlphaFoldDB" id="A0A4C1YI03"/>
<dbReference type="Proteomes" id="UP000299102">
    <property type="component" value="Unassembled WGS sequence"/>
</dbReference>
<comment type="caution">
    <text evidence="2">The sequence shown here is derived from an EMBL/GenBank/DDBJ whole genome shotgun (WGS) entry which is preliminary data.</text>
</comment>
<feature type="region of interest" description="Disordered" evidence="1">
    <location>
        <begin position="1"/>
        <end position="51"/>
    </location>
</feature>
<protein>
    <submittedName>
        <fullName evidence="2">Uncharacterized protein</fullName>
    </submittedName>
</protein>
<evidence type="ECO:0000313" key="2">
    <source>
        <dbReference type="EMBL" id="GBP75718.1"/>
    </source>
</evidence>
<evidence type="ECO:0000256" key="1">
    <source>
        <dbReference type="SAM" id="MobiDB-lite"/>
    </source>
</evidence>
<feature type="compositionally biased region" description="Polar residues" evidence="1">
    <location>
        <begin position="1"/>
        <end position="18"/>
    </location>
</feature>
<feature type="compositionally biased region" description="Basic residues" evidence="1">
    <location>
        <begin position="20"/>
        <end position="33"/>
    </location>
</feature>
<reference evidence="2 3" key="1">
    <citation type="journal article" date="2019" name="Commun. Biol.">
        <title>The bagworm genome reveals a unique fibroin gene that provides high tensile strength.</title>
        <authorList>
            <person name="Kono N."/>
            <person name="Nakamura H."/>
            <person name="Ohtoshi R."/>
            <person name="Tomita M."/>
            <person name="Numata K."/>
            <person name="Arakawa K."/>
        </authorList>
    </citation>
    <scope>NUCLEOTIDE SEQUENCE [LARGE SCALE GENOMIC DNA]</scope>
</reference>
<sequence length="78" mass="8353">MFDLNSEFTRQTSASQLLIKTHKTAPRRARGRPGRGALGGSSVYPLSSSSTSTCTIRASVAAPTPFKALRDRAAFRSP</sequence>
<dbReference type="EMBL" id="BGZK01001259">
    <property type="protein sequence ID" value="GBP75718.1"/>
    <property type="molecule type" value="Genomic_DNA"/>
</dbReference>
<organism evidence="2 3">
    <name type="scientific">Eumeta variegata</name>
    <name type="common">Bagworm moth</name>
    <name type="synonym">Eumeta japonica</name>
    <dbReference type="NCBI Taxonomy" id="151549"/>
    <lineage>
        <taxon>Eukaryota</taxon>
        <taxon>Metazoa</taxon>
        <taxon>Ecdysozoa</taxon>
        <taxon>Arthropoda</taxon>
        <taxon>Hexapoda</taxon>
        <taxon>Insecta</taxon>
        <taxon>Pterygota</taxon>
        <taxon>Neoptera</taxon>
        <taxon>Endopterygota</taxon>
        <taxon>Lepidoptera</taxon>
        <taxon>Glossata</taxon>
        <taxon>Ditrysia</taxon>
        <taxon>Tineoidea</taxon>
        <taxon>Psychidae</taxon>
        <taxon>Oiketicinae</taxon>
        <taxon>Eumeta</taxon>
    </lineage>
</organism>
<evidence type="ECO:0000313" key="3">
    <source>
        <dbReference type="Proteomes" id="UP000299102"/>
    </source>
</evidence>
<gene>
    <name evidence="2" type="ORF">EVAR_58811_1</name>
</gene>
<feature type="compositionally biased region" description="Low complexity" evidence="1">
    <location>
        <begin position="40"/>
        <end position="51"/>
    </location>
</feature>
<proteinExistence type="predicted"/>
<keyword evidence="3" id="KW-1185">Reference proteome</keyword>
<name>A0A4C1YI03_EUMVA</name>
<accession>A0A4C1YI03</accession>